<keyword evidence="8" id="KW-0732">Signal</keyword>
<sequence length="805" mass="88644">MKWNLLRAPRLWGVALILAAGLFAAGESLSAQAAEAMPETIRAGVVFDGPWEENPDLEKRFIESFSAAVRRPVEVSPDHRHTGDWTVEEATRTISDLRGASEDLDIIFVLGVLAGEAAINLEEDNPARQVPVVAPFVLPQAVRGTTRADYRALSPGIIAVELPLRVQEDVARIARLFPVDHVSILVPAPYMVLLDNLSETLQGLDHPSAEIVPIETHIDPDQVLLAPGSAAYVLPFPHAPADQARSLMGSLHTRGIPTFAALGRSPHEVATVGVLREYVQDIAATRAATEYREVINRGASLGRVQSLRARGMLLLDRDALRRAGVSPRREALLQARFVQREDRFEGINLQEAVETALDHNLDLAARKAGLATGDANVAGARSNLLPQVNASTTFRILDEDRAESLFFPDQFSAVGALSFQQVLWSEPAWANLQIQELISSSQDFQYERFRQDTAEAVSLAYFDLLRAQALVELHQNDVDQLQFHLDRAQTRRQVGAAGPDDVYRFRSELALARRKLTDALSLEQQAQMQVNRLLNRPQRTDLHPRERGLEDPLQVLPAGALFFEVTDLGALQRLEEDLVRFSFDSSSEVQALNQAIAARTRERQMRSRSFWSPTVAMVGQVEHEYWSGGKDPGTPSDPLAAGLLNNLDMPGDTSWSIGIQASLPLYSGGQRRASLARTDAELEELVKETESVSRQIEQRLRSAFVRTIAVAESMLHAREANEAASEALTLATRAYDAGVASAAELVDTQNRASAAGQLVQDATYEYLREFTRLLRALGATDAIHLPAREAEIRSLLETISQGESR</sequence>
<organism evidence="9 10">
    <name type="scientific">Alkalispirochaeta americana</name>
    <dbReference type="NCBI Taxonomy" id="159291"/>
    <lineage>
        <taxon>Bacteria</taxon>
        <taxon>Pseudomonadati</taxon>
        <taxon>Spirochaetota</taxon>
        <taxon>Spirochaetia</taxon>
        <taxon>Spirochaetales</taxon>
        <taxon>Spirochaetaceae</taxon>
        <taxon>Alkalispirochaeta</taxon>
    </lineage>
</organism>
<keyword evidence="4" id="KW-1134">Transmembrane beta strand</keyword>
<keyword evidence="7" id="KW-0998">Cell outer membrane</keyword>
<evidence type="ECO:0000313" key="9">
    <source>
        <dbReference type="EMBL" id="SIP86761.1"/>
    </source>
</evidence>
<evidence type="ECO:0000256" key="8">
    <source>
        <dbReference type="SAM" id="SignalP"/>
    </source>
</evidence>
<dbReference type="Gene3D" id="1.20.1600.10">
    <property type="entry name" value="Outer membrane efflux proteins (OEP)"/>
    <property type="match status" value="1"/>
</dbReference>
<keyword evidence="10" id="KW-1185">Reference proteome</keyword>
<accession>A0A1N6N407</accession>
<proteinExistence type="inferred from homology"/>
<dbReference type="Pfam" id="PF02321">
    <property type="entry name" value="OEP"/>
    <property type="match status" value="2"/>
</dbReference>
<dbReference type="RefSeq" id="WP_083943592.1">
    <property type="nucleotide sequence ID" value="NZ_FTMS01000001.1"/>
</dbReference>
<keyword evidence="3" id="KW-0813">Transport</keyword>
<dbReference type="PANTHER" id="PTHR30026:SF20">
    <property type="entry name" value="OUTER MEMBRANE PROTEIN TOLC"/>
    <property type="match status" value="1"/>
</dbReference>
<keyword evidence="6" id="KW-0472">Membrane</keyword>
<dbReference type="InterPro" id="IPR003423">
    <property type="entry name" value="OMP_efflux"/>
</dbReference>
<evidence type="ECO:0000256" key="3">
    <source>
        <dbReference type="ARBA" id="ARBA00022448"/>
    </source>
</evidence>
<dbReference type="STRING" id="159291.SAMN05920897_1018"/>
<evidence type="ECO:0000256" key="2">
    <source>
        <dbReference type="ARBA" id="ARBA00007613"/>
    </source>
</evidence>
<dbReference type="InterPro" id="IPR051906">
    <property type="entry name" value="TolC-like"/>
</dbReference>
<dbReference type="AlphaFoldDB" id="A0A1N6N407"/>
<comment type="subcellular location">
    <subcellularLocation>
        <location evidence="1">Cell outer membrane</location>
    </subcellularLocation>
</comment>
<reference evidence="9 10" key="1">
    <citation type="submission" date="2017-01" db="EMBL/GenBank/DDBJ databases">
        <authorList>
            <person name="Mah S.A."/>
            <person name="Swanson W.J."/>
            <person name="Moy G.W."/>
            <person name="Vacquier V.D."/>
        </authorList>
    </citation>
    <scope>NUCLEOTIDE SEQUENCE [LARGE SCALE GENOMIC DNA]</scope>
    <source>
        <strain evidence="9 10">ASpG1</strain>
    </source>
</reference>
<dbReference type="GO" id="GO:0015288">
    <property type="term" value="F:porin activity"/>
    <property type="evidence" value="ECO:0007669"/>
    <property type="project" value="TreeGrafter"/>
</dbReference>
<evidence type="ECO:0000256" key="6">
    <source>
        <dbReference type="ARBA" id="ARBA00023136"/>
    </source>
</evidence>
<evidence type="ECO:0000256" key="7">
    <source>
        <dbReference type="ARBA" id="ARBA00023237"/>
    </source>
</evidence>
<dbReference type="OrthoDB" id="9770517at2"/>
<dbReference type="Proteomes" id="UP000186400">
    <property type="component" value="Unassembled WGS sequence"/>
</dbReference>
<evidence type="ECO:0000256" key="1">
    <source>
        <dbReference type="ARBA" id="ARBA00004442"/>
    </source>
</evidence>
<gene>
    <name evidence="9" type="ORF">SAMN05920897_1018</name>
</gene>
<evidence type="ECO:0000256" key="4">
    <source>
        <dbReference type="ARBA" id="ARBA00022452"/>
    </source>
</evidence>
<feature type="signal peptide" evidence="8">
    <location>
        <begin position="1"/>
        <end position="33"/>
    </location>
</feature>
<feature type="chain" id="PRO_5013134003" evidence="8">
    <location>
        <begin position="34"/>
        <end position="805"/>
    </location>
</feature>
<evidence type="ECO:0000256" key="5">
    <source>
        <dbReference type="ARBA" id="ARBA00022692"/>
    </source>
</evidence>
<dbReference type="GO" id="GO:0009279">
    <property type="term" value="C:cell outer membrane"/>
    <property type="evidence" value="ECO:0007669"/>
    <property type="project" value="UniProtKB-SubCell"/>
</dbReference>
<dbReference type="SUPFAM" id="SSF56954">
    <property type="entry name" value="Outer membrane efflux proteins (OEP)"/>
    <property type="match status" value="1"/>
</dbReference>
<dbReference type="GO" id="GO:1990281">
    <property type="term" value="C:efflux pump complex"/>
    <property type="evidence" value="ECO:0007669"/>
    <property type="project" value="TreeGrafter"/>
</dbReference>
<dbReference type="PANTHER" id="PTHR30026">
    <property type="entry name" value="OUTER MEMBRANE PROTEIN TOLC"/>
    <property type="match status" value="1"/>
</dbReference>
<name>A0A1N6N407_9SPIO</name>
<dbReference type="GO" id="GO:0015562">
    <property type="term" value="F:efflux transmembrane transporter activity"/>
    <property type="evidence" value="ECO:0007669"/>
    <property type="project" value="InterPro"/>
</dbReference>
<evidence type="ECO:0000313" key="10">
    <source>
        <dbReference type="Proteomes" id="UP000186400"/>
    </source>
</evidence>
<comment type="similarity">
    <text evidence="2">Belongs to the outer membrane factor (OMF) (TC 1.B.17) family.</text>
</comment>
<dbReference type="EMBL" id="FTMS01000001">
    <property type="protein sequence ID" value="SIP86761.1"/>
    <property type="molecule type" value="Genomic_DNA"/>
</dbReference>
<keyword evidence="5" id="KW-0812">Transmembrane</keyword>
<protein>
    <submittedName>
        <fullName evidence="9">Outer membrane protein TolC</fullName>
    </submittedName>
</protein>